<sequence length="153" mass="17170">MSNYSDNNLLQLIIPDNPTNNKLFGTQKYCGEDFPLRGDNVHEMSLMGGVFEVIDQTLSSHNVKRVLKVKIKVGELTNAEPDALAMAFEAYSKDTVCEGAELVVERVPLRGFCKNCRREFNVKTMCFLCPDCQSTSIEITQGEELLLESLEVE</sequence>
<dbReference type="GO" id="GO:0051604">
    <property type="term" value="P:protein maturation"/>
    <property type="evidence" value="ECO:0007669"/>
    <property type="project" value="InterPro"/>
</dbReference>
<feature type="binding site" evidence="4">
    <location>
        <position position="116"/>
    </location>
    <ligand>
        <name>Zn(2+)</name>
        <dbReference type="ChEBI" id="CHEBI:29105"/>
    </ligand>
</feature>
<comment type="function">
    <text evidence="4">Involved in the maturation of [NiFe] hydrogenases. Required for nickel insertion into the metal center of the hydrogenase.</text>
</comment>
<dbReference type="NCBIfam" id="TIGR00100">
    <property type="entry name" value="hypA"/>
    <property type="match status" value="1"/>
</dbReference>
<feature type="binding site" evidence="4">
    <location>
        <position position="129"/>
    </location>
    <ligand>
        <name>Zn(2+)</name>
        <dbReference type="ChEBI" id="CHEBI:29105"/>
    </ligand>
</feature>
<evidence type="ECO:0000256" key="3">
    <source>
        <dbReference type="ARBA" id="ARBA00022833"/>
    </source>
</evidence>
<dbReference type="PANTHER" id="PTHR34535:SF3">
    <property type="entry name" value="HYDROGENASE MATURATION FACTOR HYPA"/>
    <property type="match status" value="1"/>
</dbReference>
<protein>
    <recommendedName>
        <fullName evidence="4">Hydrogenase maturation factor HypA</fullName>
    </recommendedName>
</protein>
<dbReference type="STRING" id="646529.Desaci_3503"/>
<keyword evidence="6" id="KW-1185">Reference proteome</keyword>
<evidence type="ECO:0000313" key="5">
    <source>
        <dbReference type="EMBL" id="AFM42391.1"/>
    </source>
</evidence>
<keyword evidence="3 4" id="KW-0862">Zinc</keyword>
<name>I4D9B7_DESAJ</name>
<feature type="binding site" evidence="4">
    <location>
        <position position="113"/>
    </location>
    <ligand>
        <name>Zn(2+)</name>
        <dbReference type="ChEBI" id="CHEBI:29105"/>
    </ligand>
</feature>
<dbReference type="Proteomes" id="UP000002892">
    <property type="component" value="Chromosome"/>
</dbReference>
<evidence type="ECO:0000313" key="6">
    <source>
        <dbReference type="Proteomes" id="UP000002892"/>
    </source>
</evidence>
<dbReference type="KEGG" id="dai:Desaci_3503"/>
<proteinExistence type="inferred from homology"/>
<dbReference type="HOGENOM" id="CLU_126929_4_1_9"/>
<organism evidence="5 6">
    <name type="scientific">Desulfosporosinus acidiphilus (strain DSM 22704 / JCM 16185 / SJ4)</name>
    <dbReference type="NCBI Taxonomy" id="646529"/>
    <lineage>
        <taxon>Bacteria</taxon>
        <taxon>Bacillati</taxon>
        <taxon>Bacillota</taxon>
        <taxon>Clostridia</taxon>
        <taxon>Eubacteriales</taxon>
        <taxon>Desulfitobacteriaceae</taxon>
        <taxon>Desulfosporosinus</taxon>
    </lineage>
</organism>
<dbReference type="PANTHER" id="PTHR34535">
    <property type="entry name" value="HYDROGENASE MATURATION FACTOR HYPA"/>
    <property type="match status" value="1"/>
</dbReference>
<comment type="similarity">
    <text evidence="4">Belongs to the HypA/HybF family.</text>
</comment>
<dbReference type="AlphaFoldDB" id="I4D9B7"/>
<reference evidence="5 6" key="1">
    <citation type="journal article" date="2012" name="J. Bacteriol.">
        <title>Complete genome sequences of Desulfosporosinus orientis DSM765T, Desulfosporosinus youngiae DSM17734T, Desulfosporosinus meridiei DSM13257T, and Desulfosporosinus acidiphilus DSM22704T.</title>
        <authorList>
            <person name="Pester M."/>
            <person name="Brambilla E."/>
            <person name="Alazard D."/>
            <person name="Rattei T."/>
            <person name="Weinmaier T."/>
            <person name="Han J."/>
            <person name="Lucas S."/>
            <person name="Lapidus A."/>
            <person name="Cheng J.F."/>
            <person name="Goodwin L."/>
            <person name="Pitluck S."/>
            <person name="Peters L."/>
            <person name="Ovchinnikova G."/>
            <person name="Teshima H."/>
            <person name="Detter J.C."/>
            <person name="Han C.S."/>
            <person name="Tapia R."/>
            <person name="Land M.L."/>
            <person name="Hauser L."/>
            <person name="Kyrpides N.C."/>
            <person name="Ivanova N.N."/>
            <person name="Pagani I."/>
            <person name="Huntmann M."/>
            <person name="Wei C.L."/>
            <person name="Davenport K.W."/>
            <person name="Daligault H."/>
            <person name="Chain P.S."/>
            <person name="Chen A."/>
            <person name="Mavromatis K."/>
            <person name="Markowitz V."/>
            <person name="Szeto E."/>
            <person name="Mikhailova N."/>
            <person name="Pati A."/>
            <person name="Wagner M."/>
            <person name="Woyke T."/>
            <person name="Ollivier B."/>
            <person name="Klenk H.P."/>
            <person name="Spring S."/>
            <person name="Loy A."/>
        </authorList>
    </citation>
    <scope>NUCLEOTIDE SEQUENCE [LARGE SCALE GENOMIC DNA]</scope>
    <source>
        <strain evidence="6">DSM 22704 / JCM 16185 / SJ4</strain>
    </source>
</reference>
<dbReference type="GO" id="GO:0016151">
    <property type="term" value="F:nickel cation binding"/>
    <property type="evidence" value="ECO:0007669"/>
    <property type="project" value="UniProtKB-UniRule"/>
</dbReference>
<evidence type="ECO:0000256" key="4">
    <source>
        <dbReference type="HAMAP-Rule" id="MF_00213"/>
    </source>
</evidence>
<keyword evidence="2 4" id="KW-0479">Metal-binding</keyword>
<evidence type="ECO:0000256" key="1">
    <source>
        <dbReference type="ARBA" id="ARBA00022596"/>
    </source>
</evidence>
<dbReference type="Pfam" id="PF01155">
    <property type="entry name" value="HypA"/>
    <property type="match status" value="1"/>
</dbReference>
<keyword evidence="1 4" id="KW-0533">Nickel</keyword>
<dbReference type="Gene3D" id="3.30.2320.80">
    <property type="match status" value="1"/>
</dbReference>
<dbReference type="EMBL" id="CP003639">
    <property type="protein sequence ID" value="AFM42391.1"/>
    <property type="molecule type" value="Genomic_DNA"/>
</dbReference>
<feature type="binding site" evidence="4">
    <location>
        <position position="132"/>
    </location>
    <ligand>
        <name>Zn(2+)</name>
        <dbReference type="ChEBI" id="CHEBI:29105"/>
    </ligand>
</feature>
<accession>I4D9B7</accession>
<dbReference type="HAMAP" id="MF_00213">
    <property type="entry name" value="HypA_HybF"/>
    <property type="match status" value="1"/>
</dbReference>
<dbReference type="GO" id="GO:0008270">
    <property type="term" value="F:zinc ion binding"/>
    <property type="evidence" value="ECO:0007669"/>
    <property type="project" value="UniProtKB-UniRule"/>
</dbReference>
<dbReference type="eggNOG" id="COG0375">
    <property type="taxonomic scope" value="Bacteria"/>
</dbReference>
<feature type="binding site" evidence="4">
    <location>
        <position position="42"/>
    </location>
    <ligand>
        <name>Ni(2+)</name>
        <dbReference type="ChEBI" id="CHEBI:49786"/>
    </ligand>
</feature>
<dbReference type="InterPro" id="IPR000688">
    <property type="entry name" value="HypA/HybF"/>
</dbReference>
<evidence type="ECO:0000256" key="2">
    <source>
        <dbReference type="ARBA" id="ARBA00022723"/>
    </source>
</evidence>
<gene>
    <name evidence="4" type="primary">hypA</name>
    <name evidence="5" type="ordered locus">Desaci_3503</name>
</gene>